<organism evidence="7">
    <name type="scientific">Ostreococcus tauri</name>
    <name type="common">Marine green alga</name>
    <dbReference type="NCBI Taxonomy" id="70448"/>
    <lineage>
        <taxon>Eukaryota</taxon>
        <taxon>Viridiplantae</taxon>
        <taxon>Chlorophyta</taxon>
        <taxon>Mamiellophyceae</taxon>
        <taxon>Mamiellales</taxon>
        <taxon>Bathycoccaceae</taxon>
        <taxon>Ostreococcus</taxon>
    </lineage>
</organism>
<feature type="coiled-coil region" evidence="4">
    <location>
        <begin position="1334"/>
        <end position="1361"/>
    </location>
</feature>
<feature type="compositionally biased region" description="Acidic residues" evidence="5">
    <location>
        <begin position="1430"/>
        <end position="1442"/>
    </location>
</feature>
<dbReference type="Proteomes" id="UP000195557">
    <property type="component" value="Unassembled WGS sequence"/>
</dbReference>
<dbReference type="GO" id="GO:0016149">
    <property type="term" value="F:translation release factor activity, codon specific"/>
    <property type="evidence" value="ECO:0007669"/>
    <property type="project" value="InterPro"/>
</dbReference>
<protein>
    <submittedName>
        <fullName evidence="7">Protein chain release factor A</fullName>
    </submittedName>
</protein>
<feature type="region of interest" description="Disordered" evidence="5">
    <location>
        <begin position="1414"/>
        <end position="1458"/>
    </location>
</feature>
<dbReference type="GO" id="GO:0009658">
    <property type="term" value="P:chloroplast organization"/>
    <property type="evidence" value="ECO:0007669"/>
    <property type="project" value="TreeGrafter"/>
</dbReference>
<dbReference type="SMART" id="SM00937">
    <property type="entry name" value="PCRF"/>
    <property type="match status" value="1"/>
</dbReference>
<keyword evidence="3" id="KW-0853">WD repeat</keyword>
<dbReference type="Gene3D" id="3.30.70.1660">
    <property type="match status" value="1"/>
</dbReference>
<dbReference type="PROSITE" id="PS00745">
    <property type="entry name" value="RF_PROK_I"/>
    <property type="match status" value="1"/>
</dbReference>
<evidence type="ECO:0000256" key="1">
    <source>
        <dbReference type="ARBA" id="ARBA00010835"/>
    </source>
</evidence>
<feature type="region of interest" description="Disordered" evidence="5">
    <location>
        <begin position="19"/>
        <end position="45"/>
    </location>
</feature>
<dbReference type="InterPro" id="IPR050057">
    <property type="entry name" value="Prokaryotic/Mito_RF"/>
</dbReference>
<dbReference type="GO" id="GO:0010027">
    <property type="term" value="P:thylakoid membrane organization"/>
    <property type="evidence" value="ECO:0007669"/>
    <property type="project" value="TreeGrafter"/>
</dbReference>
<dbReference type="NCBIfam" id="NF001859">
    <property type="entry name" value="PRK00591.1"/>
    <property type="match status" value="1"/>
</dbReference>
<dbReference type="PANTHER" id="PTHR43804">
    <property type="entry name" value="LD18447P"/>
    <property type="match status" value="1"/>
</dbReference>
<dbReference type="Pfam" id="PF03462">
    <property type="entry name" value="PCRF"/>
    <property type="match status" value="1"/>
</dbReference>
<dbReference type="InterPro" id="IPR001680">
    <property type="entry name" value="WD40_rpt"/>
</dbReference>
<feature type="repeat" description="WD" evidence="3">
    <location>
        <begin position="677"/>
        <end position="710"/>
    </location>
</feature>
<dbReference type="InterPro" id="IPR045853">
    <property type="entry name" value="Pep_chain_release_fac_I_sf"/>
</dbReference>
<evidence type="ECO:0000256" key="5">
    <source>
        <dbReference type="SAM" id="MobiDB-lite"/>
    </source>
</evidence>
<keyword evidence="2" id="KW-0648">Protein biosynthesis</keyword>
<comment type="similarity">
    <text evidence="1">Belongs to the prokaryotic/mitochondrial release factor family.</text>
</comment>
<dbReference type="InterPro" id="IPR005139">
    <property type="entry name" value="PCRF"/>
</dbReference>
<dbReference type="SUPFAM" id="SSF50998">
    <property type="entry name" value="Quinoprotein alcohol dehydrogenase-like"/>
    <property type="match status" value="1"/>
</dbReference>
<dbReference type="InterPro" id="IPR011047">
    <property type="entry name" value="Quinoprotein_ADH-like_sf"/>
</dbReference>
<feature type="compositionally biased region" description="Basic and acidic residues" evidence="5">
    <location>
        <begin position="1415"/>
        <end position="1427"/>
    </location>
</feature>
<dbReference type="InterPro" id="IPR004373">
    <property type="entry name" value="RF-1"/>
</dbReference>
<feature type="coiled-coil region" evidence="4">
    <location>
        <begin position="122"/>
        <end position="149"/>
    </location>
</feature>
<evidence type="ECO:0000313" key="7">
    <source>
        <dbReference type="EMBL" id="OUS43000.1"/>
    </source>
</evidence>
<dbReference type="InterPro" id="IPR015943">
    <property type="entry name" value="WD40/YVTN_repeat-like_dom_sf"/>
</dbReference>
<feature type="compositionally biased region" description="Low complexity" evidence="5">
    <location>
        <begin position="33"/>
        <end position="45"/>
    </location>
</feature>
<accession>A0A1Y5I0M7</accession>
<dbReference type="GO" id="GO:0009507">
    <property type="term" value="C:chloroplast"/>
    <property type="evidence" value="ECO:0007669"/>
    <property type="project" value="TreeGrafter"/>
</dbReference>
<dbReference type="FunFam" id="3.30.160.20:FF:000004">
    <property type="entry name" value="Peptide chain release factor 1"/>
    <property type="match status" value="1"/>
</dbReference>
<dbReference type="GO" id="GO:0032544">
    <property type="term" value="P:plastid translation"/>
    <property type="evidence" value="ECO:0007669"/>
    <property type="project" value="TreeGrafter"/>
</dbReference>
<dbReference type="PROSITE" id="PS50082">
    <property type="entry name" value="WD_REPEATS_2"/>
    <property type="match status" value="1"/>
</dbReference>
<name>A0A1Y5I0M7_OSTTA</name>
<evidence type="ECO:0000259" key="6">
    <source>
        <dbReference type="PROSITE" id="PS00745"/>
    </source>
</evidence>
<dbReference type="SUPFAM" id="SSF75620">
    <property type="entry name" value="Release factor"/>
    <property type="match status" value="1"/>
</dbReference>
<keyword evidence="4" id="KW-0175">Coiled coil</keyword>
<proteinExistence type="inferred from homology"/>
<gene>
    <name evidence="7" type="ORF">BE221DRAFT_81680</name>
</gene>
<dbReference type="FunFam" id="3.30.70.1660:FF:000002">
    <property type="entry name" value="Peptide chain release factor 1"/>
    <property type="match status" value="1"/>
</dbReference>
<evidence type="ECO:0000256" key="2">
    <source>
        <dbReference type="ARBA" id="ARBA00022917"/>
    </source>
</evidence>
<dbReference type="Pfam" id="PF00472">
    <property type="entry name" value="RF-1"/>
    <property type="match status" value="1"/>
</dbReference>
<evidence type="ECO:0000256" key="3">
    <source>
        <dbReference type="PROSITE-ProRule" id="PRU00221"/>
    </source>
</evidence>
<dbReference type="EMBL" id="KZ155835">
    <property type="protein sequence ID" value="OUS43000.1"/>
    <property type="molecule type" value="Genomic_DNA"/>
</dbReference>
<dbReference type="Gene3D" id="3.30.160.20">
    <property type="match status" value="1"/>
</dbReference>
<dbReference type="eggNOG" id="ENOG502QUZQ">
    <property type="taxonomic scope" value="Eukaryota"/>
</dbReference>
<dbReference type="Gene3D" id="6.10.140.1950">
    <property type="match status" value="1"/>
</dbReference>
<dbReference type="Gene3D" id="2.130.10.10">
    <property type="entry name" value="YVTN repeat-like/Quinoprotein amine dehydrogenase"/>
    <property type="match status" value="2"/>
</dbReference>
<dbReference type="HAMAP" id="MF_00093">
    <property type="entry name" value="Rel_fac_1"/>
    <property type="match status" value="1"/>
</dbReference>
<feature type="domain" description="Prokaryotic-type class I peptide chain release factors" evidence="6">
    <location>
        <begin position="281"/>
        <end position="297"/>
    </location>
</feature>
<dbReference type="PANTHER" id="PTHR43804:SF8">
    <property type="entry name" value="PEPTIDE CHAIN RELEASE FACTOR APG3, CHLOROPLASTIC"/>
    <property type="match status" value="1"/>
</dbReference>
<feature type="compositionally biased region" description="Basic residues" evidence="5">
    <location>
        <begin position="22"/>
        <end position="32"/>
    </location>
</feature>
<dbReference type="Pfam" id="PF00400">
    <property type="entry name" value="WD40"/>
    <property type="match status" value="1"/>
</dbReference>
<reference evidence="7" key="1">
    <citation type="submission" date="2017-04" db="EMBL/GenBank/DDBJ databases">
        <title>Population genomics of picophytoplankton unveils novel chromosome hypervariability.</title>
        <authorList>
            <consortium name="DOE Joint Genome Institute"/>
            <person name="Blanc-Mathieu R."/>
            <person name="Krasovec M."/>
            <person name="Hebrard M."/>
            <person name="Yau S."/>
            <person name="Desgranges E."/>
            <person name="Martin J."/>
            <person name="Schackwitz W."/>
            <person name="Kuo A."/>
            <person name="Salin G."/>
            <person name="Donnadieu C."/>
            <person name="Desdevises Y."/>
            <person name="Sanchez-Ferandin S."/>
            <person name="Moreau H."/>
            <person name="Rivals E."/>
            <person name="Grigoriev I.V."/>
            <person name="Grimsley N."/>
            <person name="Eyre-Walker A."/>
            <person name="Piganeau G."/>
        </authorList>
    </citation>
    <scope>NUCLEOTIDE SEQUENCE [LARGE SCALE GENOMIC DNA]</scope>
    <source>
        <strain evidence="7">RCC 1115</strain>
    </source>
</reference>
<evidence type="ECO:0000256" key="4">
    <source>
        <dbReference type="SAM" id="Coils"/>
    </source>
</evidence>
<dbReference type="NCBIfam" id="TIGR00019">
    <property type="entry name" value="prfA"/>
    <property type="match status" value="1"/>
</dbReference>
<sequence>MYTPVMPLARSVARAHGVASARIHRGRRRASGRRPSAPSRGSSAITRATEVPEFLIKKLEATAKTHAELNERMADPEVTSDPKEFQRLSKACGELNYVVDLYARYRACVDEIEEARAMVKDAAGDEEMVAMAREEIDALTEESDKLVEDMTLALLPKDPLDEKNIMLEIRAGTGGDEAGIWAGDLYRMYMRFAEREGWQATVVTSNTADAGGFKEIVAEIKGADVYSNLKWEAGVHRVQRVPATETQGRIQTSTATVAIMPEVDEVEVQIDEKDLDISTARSGGAGGQNVNKVETAIDLMHKPTGIRVFCTEERTQLKNRIRAMQILRAKLFEIQLEEQQKAISDKRKSQVGSGSRSEKIRTYNWKDSRVSDHRIGTNFPLQTFLDGDIKGAIGAMQALEQQEKLAELNSEMENRFDERSSLCLSERAASVGTMTKNKSLKSARLARSFGFDFRRRQNLIKIRNSVVAYAVGNLLTVLDLGTCEQKYVRTGERGEIGFIAANPEGTLIAVGENGESPRICIHSYPSLQLKSTIHGGAEAVYTTGKFSPDGKLIASVSGLPDYWLTLWDLEMGAIVLRAKAHGQEVYDVSFRGGSSERLVTYGAGHIQFWCMVKTFTGLKLQGTLGKFNGEPLCNITGALELPYYDMMITSTDYGALLIWVDGRVQLKIMCKSESGANNCHAGSIETIAYMDGNSTILSAGEDGCIRKWSVINIQEAISTGVKGTVYVLPVATQMYDGAHIRHICTLDTSFLIQDCGRGLVTSWDNDTETPIISAHSGAITGCEASLTSTHLVTCDDVGSVHCYNYLSRTLSYKVRYKTAATALTNVPLSIDKEGRSVIVGFNDGSIRILVQNLTCWCLTLTLKPHSRAINAFSWSSSGKRLAIYAIDGSTFILNVFRVAHSFRFEPIGFVRLALSSSVFWESETVLGAHIADDTYFFDVPSAAFDSCTDTYEISVSPRVVKRARVAAVDDQHDVYLTHDGSHSVVIDSDGTFELYEMNTDSASIFQPIEWRTIHSETECLDLTSSKSLEEELQQKRRMELNENEAAAVIRLKCLVTLCRDELSMILHENEQLPKDMRLSGRDLLVDDLQIQRIHEESLQSLTLAHDKIRSSMERAESLSTQLQTAYFDKLKALPCTVSSSSGDLQCSSFALQTECDAATDLEEEKALKIQAISIDKDAIERIAATTESLDDERLAQVPDVSSEARRRCERARRTKMLQSLLNAEPFKTNKIESEPSTRDPLSRGFPLRCDPESYVPPEENLTMQGKLSELRHVEHKLFNHLSTFNQALESVGRAPEEIDEVTMVSLCHLKTTAVVRSMMTKISRLIVMQELRAMPEYDAKNMEMESARDRANEEVELARATVNTARLSIGEEQERLKQREKLKKDIETTFENIVMPPNVRKALLKVFHKRISNKTKAETDTTEKSQADSEYSDSELDSDFDDSSYCSSSEEEDNDACPKECDEAVYERVCKLRSSRIEAMDSISEVQRTLDAKKKVHDSVTKKLRVSIESARALENEATAFEKVKQQSLSGLTSAFILPVSCVELNEIDHDNMIVFSKSRLEELENQLTDWEAEVQTLKRQQQDLKREHTSLVALRSAKTIDLRNLEKKHTEIQIRKFGKPVVLEELDQVLNSSQGTDDLRDKLKAQESKNAEEMRDLKKEIALKEKVVLALIETHTARLNELLAQNSSSMPAFELKVS</sequence>
<feature type="coiled-coil region" evidence="4">
    <location>
        <begin position="1554"/>
        <end position="1588"/>
    </location>
</feature>
<dbReference type="SMART" id="SM00320">
    <property type="entry name" value="WD40"/>
    <property type="match status" value="6"/>
</dbReference>
<dbReference type="InterPro" id="IPR000352">
    <property type="entry name" value="Pep_chain_release_fac_I"/>
</dbReference>